<dbReference type="PROSITE" id="PS00460">
    <property type="entry name" value="GLUTATHIONE_PEROXID_1"/>
    <property type="match status" value="1"/>
</dbReference>
<organism evidence="5 6">
    <name type="scientific">Streptomyces silvisoli</name>
    <dbReference type="NCBI Taxonomy" id="3034235"/>
    <lineage>
        <taxon>Bacteria</taxon>
        <taxon>Bacillati</taxon>
        <taxon>Actinomycetota</taxon>
        <taxon>Actinomycetes</taxon>
        <taxon>Kitasatosporales</taxon>
        <taxon>Streptomycetaceae</taxon>
        <taxon>Streptomyces</taxon>
    </lineage>
</organism>
<keyword evidence="2 4" id="KW-0575">Peroxidase</keyword>
<dbReference type="Proteomes" id="UP001216579">
    <property type="component" value="Unassembled WGS sequence"/>
</dbReference>
<dbReference type="Pfam" id="PF00255">
    <property type="entry name" value="GSHPx"/>
    <property type="match status" value="1"/>
</dbReference>
<dbReference type="PROSITE" id="PS51355">
    <property type="entry name" value="GLUTATHIONE_PEROXID_3"/>
    <property type="match status" value="1"/>
</dbReference>
<dbReference type="CDD" id="cd00340">
    <property type="entry name" value="GSH_Peroxidase"/>
    <property type="match status" value="1"/>
</dbReference>
<reference evidence="5 6" key="1">
    <citation type="submission" date="2023-03" db="EMBL/GenBank/DDBJ databases">
        <title>Draft genome sequence of Streptomyces sp. RB6PN23 isolated from peat swamp forest in Thailand.</title>
        <authorList>
            <person name="Klaysubun C."/>
            <person name="Duangmal K."/>
        </authorList>
    </citation>
    <scope>NUCLEOTIDE SEQUENCE [LARGE SCALE GENOMIC DNA]</scope>
    <source>
        <strain evidence="5 6">RB6PN23</strain>
    </source>
</reference>
<name>A0ABT5ZK04_9ACTN</name>
<evidence type="ECO:0000256" key="3">
    <source>
        <dbReference type="ARBA" id="ARBA00023002"/>
    </source>
</evidence>
<dbReference type="InterPro" id="IPR036249">
    <property type="entry name" value="Thioredoxin-like_sf"/>
</dbReference>
<keyword evidence="3 4" id="KW-0560">Oxidoreductase</keyword>
<evidence type="ECO:0000313" key="5">
    <source>
        <dbReference type="EMBL" id="MDF3289914.1"/>
    </source>
</evidence>
<dbReference type="EMBL" id="JARJBC010000006">
    <property type="protein sequence ID" value="MDF3289914.1"/>
    <property type="molecule type" value="Genomic_DNA"/>
</dbReference>
<dbReference type="PIRSF" id="PIRSF000303">
    <property type="entry name" value="Glutathion_perox"/>
    <property type="match status" value="1"/>
</dbReference>
<evidence type="ECO:0000256" key="4">
    <source>
        <dbReference type="RuleBase" id="RU000499"/>
    </source>
</evidence>
<evidence type="ECO:0000256" key="1">
    <source>
        <dbReference type="ARBA" id="ARBA00006926"/>
    </source>
</evidence>
<dbReference type="Gene3D" id="3.40.30.10">
    <property type="entry name" value="Glutaredoxin"/>
    <property type="match status" value="1"/>
</dbReference>
<sequence length="163" mass="17701">MANLYDIPLRTLGGEAGSLADHRGKALLIVNVASKCGLTPQYAGLERLQERYAERGFTVLGFPCNQFGGQEPGTAEEIETFCSTTYGVSFPLYAKADVNGADQQPLYAELTRFGDAQGEAGPIQWNFEKFLIAPDGTVSGRFRPRTEPEAAELVAAIEELLPR</sequence>
<accession>A0ABT5ZK04</accession>
<dbReference type="PANTHER" id="PTHR11592">
    <property type="entry name" value="GLUTATHIONE PEROXIDASE"/>
    <property type="match status" value="1"/>
</dbReference>
<dbReference type="InterPro" id="IPR029759">
    <property type="entry name" value="GPX_AS"/>
</dbReference>
<dbReference type="InterPro" id="IPR029760">
    <property type="entry name" value="GPX_CS"/>
</dbReference>
<comment type="caution">
    <text evidence="5">The sequence shown here is derived from an EMBL/GenBank/DDBJ whole genome shotgun (WGS) entry which is preliminary data.</text>
</comment>
<keyword evidence="6" id="KW-1185">Reference proteome</keyword>
<dbReference type="PANTHER" id="PTHR11592:SF40">
    <property type="entry name" value="THIOREDOXIN_GLUTATHIONE PEROXIDASE BTUE"/>
    <property type="match status" value="1"/>
</dbReference>
<evidence type="ECO:0000256" key="2">
    <source>
        <dbReference type="ARBA" id="ARBA00022559"/>
    </source>
</evidence>
<dbReference type="RefSeq" id="WP_269856421.1">
    <property type="nucleotide sequence ID" value="NZ_JARJBC010000006.1"/>
</dbReference>
<dbReference type="GO" id="GO:0004601">
    <property type="term" value="F:peroxidase activity"/>
    <property type="evidence" value="ECO:0007669"/>
    <property type="project" value="UniProtKB-KW"/>
</dbReference>
<dbReference type="PRINTS" id="PR01011">
    <property type="entry name" value="GLUTPROXDASE"/>
</dbReference>
<comment type="similarity">
    <text evidence="1 4">Belongs to the glutathione peroxidase family.</text>
</comment>
<dbReference type="InterPro" id="IPR000889">
    <property type="entry name" value="Glutathione_peroxidase"/>
</dbReference>
<evidence type="ECO:0000313" key="6">
    <source>
        <dbReference type="Proteomes" id="UP001216579"/>
    </source>
</evidence>
<gene>
    <name evidence="5" type="ORF">P3G67_11820</name>
</gene>
<dbReference type="SUPFAM" id="SSF52833">
    <property type="entry name" value="Thioredoxin-like"/>
    <property type="match status" value="1"/>
</dbReference>
<proteinExistence type="inferred from homology"/>
<protein>
    <recommendedName>
        <fullName evidence="4">Glutathione peroxidase</fullName>
    </recommendedName>
</protein>
<dbReference type="PROSITE" id="PS00763">
    <property type="entry name" value="GLUTATHIONE_PEROXID_2"/>
    <property type="match status" value="1"/>
</dbReference>